<gene>
    <name evidence="5" type="ORF">AT15_06615</name>
</gene>
<dbReference type="OrthoDB" id="9804819at2"/>
<dbReference type="RefSeq" id="WP_068346076.1">
    <property type="nucleotide sequence ID" value="NZ_JFHK01000004.1"/>
</dbReference>
<keyword evidence="1" id="KW-0813">Transport</keyword>
<name>A0A176K1W4_9BACT</name>
<evidence type="ECO:0000313" key="6">
    <source>
        <dbReference type="Proteomes" id="UP000077339"/>
    </source>
</evidence>
<dbReference type="GO" id="GO:0005524">
    <property type="term" value="F:ATP binding"/>
    <property type="evidence" value="ECO:0007669"/>
    <property type="project" value="UniProtKB-KW"/>
</dbReference>
<keyword evidence="6" id="KW-1185">Reference proteome</keyword>
<dbReference type="Proteomes" id="UP000077339">
    <property type="component" value="Unassembled WGS sequence"/>
</dbReference>
<protein>
    <submittedName>
        <fullName evidence="5">Multidrug ABC transporter ATP-binding protein</fullName>
    </submittedName>
</protein>
<feature type="domain" description="ABC transporter" evidence="4">
    <location>
        <begin position="2"/>
        <end position="215"/>
    </location>
</feature>
<evidence type="ECO:0000256" key="3">
    <source>
        <dbReference type="ARBA" id="ARBA00022840"/>
    </source>
</evidence>
<dbReference type="CDD" id="cd03230">
    <property type="entry name" value="ABC_DR_subfamily_A"/>
    <property type="match status" value="1"/>
</dbReference>
<dbReference type="SMART" id="SM00382">
    <property type="entry name" value="AAA"/>
    <property type="match status" value="1"/>
</dbReference>
<dbReference type="InterPro" id="IPR051782">
    <property type="entry name" value="ABC_Transporter_VariousFunc"/>
</dbReference>
<dbReference type="InterPro" id="IPR003439">
    <property type="entry name" value="ABC_transporter-like_ATP-bd"/>
</dbReference>
<dbReference type="InterPro" id="IPR027417">
    <property type="entry name" value="P-loop_NTPase"/>
</dbReference>
<dbReference type="EMBL" id="JFHK01000004">
    <property type="protein sequence ID" value="OAA31164.1"/>
    <property type="molecule type" value="Genomic_DNA"/>
</dbReference>
<dbReference type="PATRIC" id="fig|1453497.3.peg.1320"/>
<reference evidence="5 6" key="1">
    <citation type="submission" date="2014-02" db="EMBL/GenBank/DDBJ databases">
        <title>Kosmotoga genome sequencing.</title>
        <authorList>
            <person name="Pollo S.M."/>
            <person name="Charchuk R."/>
            <person name="Nesbo C.L."/>
        </authorList>
    </citation>
    <scope>NUCLEOTIDE SEQUENCE [LARGE SCALE GENOMIC DNA]</scope>
    <source>
        <strain evidence="5 6">S304</strain>
    </source>
</reference>
<evidence type="ECO:0000313" key="5">
    <source>
        <dbReference type="EMBL" id="OAA31164.1"/>
    </source>
</evidence>
<comment type="caution">
    <text evidence="5">The sequence shown here is derived from an EMBL/GenBank/DDBJ whole genome shotgun (WGS) entry which is preliminary data.</text>
</comment>
<keyword evidence="2" id="KW-0547">Nucleotide-binding</keyword>
<dbReference type="GO" id="GO:0016887">
    <property type="term" value="F:ATP hydrolysis activity"/>
    <property type="evidence" value="ECO:0007669"/>
    <property type="project" value="InterPro"/>
</dbReference>
<dbReference type="PANTHER" id="PTHR42939:SF1">
    <property type="entry name" value="ABC TRANSPORTER ATP-BINDING PROTEIN ALBC-RELATED"/>
    <property type="match status" value="1"/>
</dbReference>
<dbReference type="STRING" id="1453497.AT15_06615"/>
<evidence type="ECO:0000256" key="2">
    <source>
        <dbReference type="ARBA" id="ARBA00022741"/>
    </source>
</evidence>
<evidence type="ECO:0000259" key="4">
    <source>
        <dbReference type="PROSITE" id="PS50893"/>
    </source>
</evidence>
<accession>A0A176K1W4</accession>
<evidence type="ECO:0000256" key="1">
    <source>
        <dbReference type="ARBA" id="ARBA00022448"/>
    </source>
</evidence>
<sequence>MLRVENLKKSYGYNIAVDNISFEIKDGEVFALLGPNGAGKTTTLKCILRLRKKNAGKVSFEGPVAYLPEEKNLYPSYRVEKLITFAGELTEGLNVEKAISLVKEFNIDLREKISNLSRGMLTLLYLALVFSQDANLYIMDEPTWGLDPIMRSQALKLIKDLSQSGKTILYTSHILSEVEKLADSIAIMKKGKILEIGQKGELIKSYAVIKVEKGKKAGGYLWKSTETEDIYIVKRKEEIQDYEPAPFEAVFEAVIKGDVQ</sequence>
<dbReference type="Pfam" id="PF00005">
    <property type="entry name" value="ABC_tran"/>
    <property type="match status" value="1"/>
</dbReference>
<organism evidence="5 6">
    <name type="scientific">Kosmotoga arenicorallina S304</name>
    <dbReference type="NCBI Taxonomy" id="1453497"/>
    <lineage>
        <taxon>Bacteria</taxon>
        <taxon>Thermotogati</taxon>
        <taxon>Thermotogota</taxon>
        <taxon>Thermotogae</taxon>
        <taxon>Kosmotogales</taxon>
        <taxon>Kosmotogaceae</taxon>
        <taxon>Kosmotoga</taxon>
    </lineage>
</organism>
<proteinExistence type="predicted"/>
<dbReference type="PANTHER" id="PTHR42939">
    <property type="entry name" value="ABC TRANSPORTER ATP-BINDING PROTEIN ALBC-RELATED"/>
    <property type="match status" value="1"/>
</dbReference>
<dbReference type="Gene3D" id="3.40.50.300">
    <property type="entry name" value="P-loop containing nucleotide triphosphate hydrolases"/>
    <property type="match status" value="1"/>
</dbReference>
<dbReference type="SUPFAM" id="SSF52540">
    <property type="entry name" value="P-loop containing nucleoside triphosphate hydrolases"/>
    <property type="match status" value="1"/>
</dbReference>
<dbReference type="InterPro" id="IPR003593">
    <property type="entry name" value="AAA+_ATPase"/>
</dbReference>
<dbReference type="AlphaFoldDB" id="A0A176K1W4"/>
<keyword evidence="3 5" id="KW-0067">ATP-binding</keyword>
<dbReference type="PROSITE" id="PS50893">
    <property type="entry name" value="ABC_TRANSPORTER_2"/>
    <property type="match status" value="1"/>
</dbReference>